<dbReference type="Pfam" id="PF03708">
    <property type="entry name" value="Avian_gp85"/>
    <property type="match status" value="1"/>
</dbReference>
<name>A0A8K1G7Z6_9PASS</name>
<dbReference type="AlphaFoldDB" id="A0A8K1G7Z6"/>
<dbReference type="Proteomes" id="UP000796761">
    <property type="component" value="Unassembled WGS sequence"/>
</dbReference>
<evidence type="ECO:0000313" key="2">
    <source>
        <dbReference type="EMBL" id="TRZ13075.1"/>
    </source>
</evidence>
<evidence type="ECO:0008006" key="4">
    <source>
        <dbReference type="Google" id="ProtNLM"/>
    </source>
</evidence>
<keyword evidence="1" id="KW-1133">Transmembrane helix</keyword>
<gene>
    <name evidence="2" type="ORF">HGM15179_014026</name>
</gene>
<evidence type="ECO:0000256" key="1">
    <source>
        <dbReference type="SAM" id="Phobius"/>
    </source>
</evidence>
<dbReference type="InterPro" id="IPR018154">
    <property type="entry name" value="TLV/ENV_coat_polyprotein"/>
</dbReference>
<keyword evidence="3" id="KW-1185">Reference proteome</keyword>
<keyword evidence="1" id="KW-0472">Membrane</keyword>
<feature type="transmembrane region" description="Helical" evidence="1">
    <location>
        <begin position="12"/>
        <end position="36"/>
    </location>
</feature>
<evidence type="ECO:0000313" key="3">
    <source>
        <dbReference type="Proteomes" id="UP000796761"/>
    </source>
</evidence>
<sequence>MDRTIKSIPRRTVYDIVTAGAMLLVSSLMLSEAWIVPQPKVNIWKTLAKTLGQDHICLSSAAAGDPLSSCLVGIPFAEKELPPALLRMKQSYNHKPVVISHFTELNHASALVKNPLAFWKEWTFHLPESSQEPQELELLGSSPSPFCIHFSFFPPEGQRKLYHEIKQVKDAYWARSWCSALAHVAAPSTAGKRPLALPTGTFLICGDRAYAGIPSRLIGGPCTLGKLGLFTPNKTQIVDWVRKNSSCHATVQKRELANLDPDCNSEIVHWSRAKATAVTVFLPWVSIAKAMGELGRLDCWVVKQANLTTNALTDLLSDEQTTRQATLQNRAAIDYLLLLHEHSCEEFEGMCCFNLSSKAEDVRQSIAQMKNMIANIKRETGSWLDSLFEGWGLSSWSGSIIKTVLLVIFILFMISVAFAIIKHLLSRLLSASTSPSINRVDVEEFELQELEAAVGGVDLESCVPEVREQWPPLDSNWPASHEWSMDNYLPSPQAPRRQLRSF</sequence>
<dbReference type="Gene3D" id="1.10.287.210">
    <property type="match status" value="1"/>
</dbReference>
<dbReference type="PANTHER" id="PTHR10424:SF68">
    <property type="entry name" value="ENDOGENOUS RETROVIRUS GROUP 3 MEMBER 1 ENV POLYPROTEIN"/>
    <property type="match status" value="1"/>
</dbReference>
<protein>
    <recommendedName>
        <fullName evidence="4">Envelope protein</fullName>
    </recommendedName>
</protein>
<comment type="caution">
    <text evidence="2">The sequence shown here is derived from an EMBL/GenBank/DDBJ whole genome shotgun (WGS) entry which is preliminary data.</text>
</comment>
<keyword evidence="1" id="KW-0812">Transmembrane</keyword>
<proteinExistence type="predicted"/>
<dbReference type="Pfam" id="PF00429">
    <property type="entry name" value="TLV_coat"/>
    <property type="match status" value="1"/>
</dbReference>
<dbReference type="InterPro" id="IPR005166">
    <property type="entry name" value="RSV_p95_env"/>
</dbReference>
<dbReference type="EMBL" id="SWJQ01000543">
    <property type="protein sequence ID" value="TRZ13075.1"/>
    <property type="molecule type" value="Genomic_DNA"/>
</dbReference>
<accession>A0A8K1G7Z6</accession>
<feature type="transmembrane region" description="Helical" evidence="1">
    <location>
        <begin position="404"/>
        <end position="425"/>
    </location>
</feature>
<organism evidence="2 3">
    <name type="scientific">Zosterops borbonicus</name>
    <dbReference type="NCBI Taxonomy" id="364589"/>
    <lineage>
        <taxon>Eukaryota</taxon>
        <taxon>Metazoa</taxon>
        <taxon>Chordata</taxon>
        <taxon>Craniata</taxon>
        <taxon>Vertebrata</taxon>
        <taxon>Euteleostomi</taxon>
        <taxon>Archelosauria</taxon>
        <taxon>Archosauria</taxon>
        <taxon>Dinosauria</taxon>
        <taxon>Saurischia</taxon>
        <taxon>Theropoda</taxon>
        <taxon>Coelurosauria</taxon>
        <taxon>Aves</taxon>
        <taxon>Neognathae</taxon>
        <taxon>Neoaves</taxon>
        <taxon>Telluraves</taxon>
        <taxon>Australaves</taxon>
        <taxon>Passeriformes</taxon>
        <taxon>Sylvioidea</taxon>
        <taxon>Zosteropidae</taxon>
        <taxon>Zosterops</taxon>
    </lineage>
</organism>
<dbReference type="PANTHER" id="PTHR10424">
    <property type="entry name" value="VIRAL ENVELOPE PROTEIN"/>
    <property type="match status" value="1"/>
</dbReference>
<reference evidence="2" key="1">
    <citation type="submission" date="2019-04" db="EMBL/GenBank/DDBJ databases">
        <title>Genome assembly of Zosterops borbonicus 15179.</title>
        <authorList>
            <person name="Leroy T."/>
            <person name="Anselmetti Y."/>
            <person name="Tilak M.-K."/>
            <person name="Nabholz B."/>
        </authorList>
    </citation>
    <scope>NUCLEOTIDE SEQUENCE</scope>
    <source>
        <strain evidence="2">HGM_15179</strain>
        <tissue evidence="2">Muscle</tissue>
    </source>
</reference>
<dbReference type="SUPFAM" id="SSF58069">
    <property type="entry name" value="Virus ectodomain"/>
    <property type="match status" value="1"/>
</dbReference>
<dbReference type="OrthoDB" id="9838443at2759"/>